<accession>A0A845GQW9</accession>
<evidence type="ECO:0000313" key="4">
    <source>
        <dbReference type="Proteomes" id="UP000447355"/>
    </source>
</evidence>
<feature type="domain" description="Lysozyme inhibitor LprI-like N-terminal" evidence="2">
    <location>
        <begin position="31"/>
        <end position="125"/>
    </location>
</feature>
<dbReference type="InterPro" id="IPR009739">
    <property type="entry name" value="LprI-like_N"/>
</dbReference>
<evidence type="ECO:0000256" key="1">
    <source>
        <dbReference type="SAM" id="SignalP"/>
    </source>
</evidence>
<evidence type="ECO:0000259" key="2">
    <source>
        <dbReference type="Pfam" id="PF07007"/>
    </source>
</evidence>
<dbReference type="Pfam" id="PF07007">
    <property type="entry name" value="LprI"/>
    <property type="match status" value="1"/>
</dbReference>
<dbReference type="AlphaFoldDB" id="A0A845GQW9"/>
<gene>
    <name evidence="3" type="ORF">GTP90_18180</name>
</gene>
<proteinExistence type="predicted"/>
<dbReference type="PANTHER" id="PTHR39176:SF1">
    <property type="entry name" value="PERIPLASMIC PROTEIN"/>
    <property type="match status" value="1"/>
</dbReference>
<feature type="chain" id="PRO_5032503540" evidence="1">
    <location>
        <begin position="24"/>
        <end position="133"/>
    </location>
</feature>
<reference evidence="3" key="1">
    <citation type="submission" date="2019-12" db="EMBL/GenBank/DDBJ databases">
        <title>Novel species isolated from a subtropical stream in China.</title>
        <authorList>
            <person name="Lu H."/>
        </authorList>
    </citation>
    <scope>NUCLEOTIDE SEQUENCE [LARGE SCALE GENOMIC DNA]</scope>
    <source>
        <strain evidence="3">FT81W</strain>
    </source>
</reference>
<keyword evidence="1" id="KW-0732">Signal</keyword>
<feature type="signal peptide" evidence="1">
    <location>
        <begin position="1"/>
        <end position="23"/>
    </location>
</feature>
<comment type="caution">
    <text evidence="3">The sequence shown here is derived from an EMBL/GenBank/DDBJ whole genome shotgun (WGS) entry which is preliminary data.</text>
</comment>
<dbReference type="RefSeq" id="WP_161084888.1">
    <property type="nucleotide sequence ID" value="NZ_WWCX01000033.1"/>
</dbReference>
<evidence type="ECO:0000313" key="3">
    <source>
        <dbReference type="EMBL" id="MYM95792.1"/>
    </source>
</evidence>
<organism evidence="3 4">
    <name type="scientific">Duganella vulcania</name>
    <dbReference type="NCBI Taxonomy" id="2692166"/>
    <lineage>
        <taxon>Bacteria</taxon>
        <taxon>Pseudomonadati</taxon>
        <taxon>Pseudomonadota</taxon>
        <taxon>Betaproteobacteria</taxon>
        <taxon>Burkholderiales</taxon>
        <taxon>Oxalobacteraceae</taxon>
        <taxon>Telluria group</taxon>
        <taxon>Duganella</taxon>
    </lineage>
</organism>
<dbReference type="EMBL" id="WWCX01000033">
    <property type="protein sequence ID" value="MYM95792.1"/>
    <property type="molecule type" value="Genomic_DNA"/>
</dbReference>
<dbReference type="Gene3D" id="1.20.1270.180">
    <property type="match status" value="1"/>
</dbReference>
<sequence length="133" mass="14844">MTKLSLPHQLTCLISLLPMLTFAQSKDSCEAPGNTIDARACAQEKFSAKDQQLNAAYQAVLKQLDSYQDNGPATKKMLIASQRRWVEFRDADCAAQQRLYQGGSASAEIYLDCMTEHTEQRIKELNPTSWQAG</sequence>
<dbReference type="Proteomes" id="UP000447355">
    <property type="component" value="Unassembled WGS sequence"/>
</dbReference>
<protein>
    <submittedName>
        <fullName evidence="3">DUF1311 domain-containing protein</fullName>
    </submittedName>
</protein>
<name>A0A845GQW9_9BURK</name>
<dbReference type="PANTHER" id="PTHR39176">
    <property type="entry name" value="PERIPLASMIC PROTEIN-RELATED"/>
    <property type="match status" value="1"/>
</dbReference>